<dbReference type="AlphaFoldDB" id="A0A5B0Q3H8"/>
<proteinExistence type="predicted"/>
<evidence type="ECO:0000313" key="3">
    <source>
        <dbReference type="Proteomes" id="UP000325313"/>
    </source>
</evidence>
<protein>
    <submittedName>
        <fullName evidence="2">Uncharacterized protein</fullName>
    </submittedName>
</protein>
<comment type="caution">
    <text evidence="2">The sequence shown here is derived from an EMBL/GenBank/DDBJ whole genome shotgun (WGS) entry which is preliminary data.</text>
</comment>
<sequence length="121" mass="13827">MEETFKQELAKTQETFKQDLQTMKKNVSKTEQELQIMKKKAENTEKMNAVYGFGTPLNGFLKAQARNAYLQQSTKSNVNYLGVAMLQNQQRATWFSQPALLQFLKITFHSSPPNSTCPKTS</sequence>
<organism evidence="2 3">
    <name type="scientific">Puccinia graminis f. sp. tritici</name>
    <dbReference type="NCBI Taxonomy" id="56615"/>
    <lineage>
        <taxon>Eukaryota</taxon>
        <taxon>Fungi</taxon>
        <taxon>Dikarya</taxon>
        <taxon>Basidiomycota</taxon>
        <taxon>Pucciniomycotina</taxon>
        <taxon>Pucciniomycetes</taxon>
        <taxon>Pucciniales</taxon>
        <taxon>Pucciniaceae</taxon>
        <taxon>Puccinia</taxon>
    </lineage>
</organism>
<dbReference type="Proteomes" id="UP000325313">
    <property type="component" value="Unassembled WGS sequence"/>
</dbReference>
<dbReference type="EMBL" id="VDEP01000307">
    <property type="protein sequence ID" value="KAA1107707.1"/>
    <property type="molecule type" value="Genomic_DNA"/>
</dbReference>
<reference evidence="2 3" key="1">
    <citation type="submission" date="2019-05" db="EMBL/GenBank/DDBJ databases">
        <title>Emergence of the Ug99 lineage of the wheat stem rust pathogen through somatic hybridization.</title>
        <authorList>
            <person name="Li F."/>
            <person name="Upadhyaya N.M."/>
            <person name="Sperschneider J."/>
            <person name="Matny O."/>
            <person name="Nguyen-Phuc H."/>
            <person name="Mago R."/>
            <person name="Raley C."/>
            <person name="Miller M.E."/>
            <person name="Silverstein K.A.T."/>
            <person name="Henningsen E."/>
            <person name="Hirsch C.D."/>
            <person name="Visser B."/>
            <person name="Pretorius Z.A."/>
            <person name="Steffenson B.J."/>
            <person name="Schwessinger B."/>
            <person name="Dodds P.N."/>
            <person name="Figueroa M."/>
        </authorList>
    </citation>
    <scope>NUCLEOTIDE SEQUENCE [LARGE SCALE GENOMIC DNA]</scope>
    <source>
        <strain evidence="2 3">Ug99</strain>
    </source>
</reference>
<keyword evidence="1" id="KW-0175">Coiled coil</keyword>
<evidence type="ECO:0000256" key="1">
    <source>
        <dbReference type="SAM" id="Coils"/>
    </source>
</evidence>
<evidence type="ECO:0000313" key="2">
    <source>
        <dbReference type="EMBL" id="KAA1107707.1"/>
    </source>
</evidence>
<gene>
    <name evidence="2" type="ORF">PGTUg99_003650</name>
</gene>
<accession>A0A5B0Q3H8</accession>
<name>A0A5B0Q3H8_PUCGR</name>
<feature type="coiled-coil region" evidence="1">
    <location>
        <begin position="6"/>
        <end position="47"/>
    </location>
</feature>